<dbReference type="EMBL" id="VSWC01000015">
    <property type="protein sequence ID" value="KAA1112872.1"/>
    <property type="molecule type" value="Genomic_DNA"/>
</dbReference>
<sequence length="77" mass="8638">MQQFFEGLTGLFLTCSGALADRTSRKNSEKDGGYQDYVYFSGNPSQFSKPILEKTTACKLKIEHVSRKAVEINVDKN</sequence>
<keyword evidence="4" id="KW-1185">Reference proteome</keyword>
<keyword evidence="3" id="KW-0418">Kinase</keyword>
<dbReference type="Proteomes" id="UP000324748">
    <property type="component" value="Unassembled WGS sequence"/>
</dbReference>
<evidence type="ECO:0000313" key="4">
    <source>
        <dbReference type="Proteomes" id="UP000324748"/>
    </source>
</evidence>
<organism evidence="3 5">
    <name type="scientific">Puccinia graminis f. sp. tritici</name>
    <dbReference type="NCBI Taxonomy" id="56615"/>
    <lineage>
        <taxon>Eukaryota</taxon>
        <taxon>Fungi</taxon>
        <taxon>Dikarya</taxon>
        <taxon>Basidiomycota</taxon>
        <taxon>Pucciniomycotina</taxon>
        <taxon>Pucciniomycetes</taxon>
        <taxon>Pucciniales</taxon>
        <taxon>Pucciniaceae</taxon>
        <taxon>Puccinia</taxon>
    </lineage>
</organism>
<comment type="caution">
    <text evidence="3">The sequence shown here is derived from an EMBL/GenBank/DDBJ whole genome shotgun (WGS) entry which is preliminary data.</text>
</comment>
<gene>
    <name evidence="3" type="primary">CBK1_1</name>
    <name evidence="2" type="ORF">PGT21_013564</name>
    <name evidence="3" type="ORF">PGTUg99_014202</name>
</gene>
<feature type="chain" id="PRO_5036366694" evidence="1">
    <location>
        <begin position="21"/>
        <end position="77"/>
    </location>
</feature>
<feature type="signal peptide" evidence="1">
    <location>
        <begin position="1"/>
        <end position="20"/>
    </location>
</feature>
<dbReference type="EMBL" id="VDEP01000037">
    <property type="protein sequence ID" value="KAA1135720.1"/>
    <property type="molecule type" value="Genomic_DNA"/>
</dbReference>
<dbReference type="Proteomes" id="UP000325313">
    <property type="component" value="Unassembled WGS sequence"/>
</dbReference>
<reference evidence="4 5" key="1">
    <citation type="submission" date="2019-05" db="EMBL/GenBank/DDBJ databases">
        <title>Emergence of the Ug99 lineage of the wheat stem rust pathogen through somatic hybridization.</title>
        <authorList>
            <person name="Li F."/>
            <person name="Upadhyaya N.M."/>
            <person name="Sperschneider J."/>
            <person name="Matny O."/>
            <person name="Nguyen-Phuc H."/>
            <person name="Mago R."/>
            <person name="Raley C."/>
            <person name="Miller M.E."/>
            <person name="Silverstein K.A.T."/>
            <person name="Henningsen E."/>
            <person name="Hirsch C.D."/>
            <person name="Visser B."/>
            <person name="Pretorius Z.A."/>
            <person name="Steffenson B.J."/>
            <person name="Schwessinger B."/>
            <person name="Dodds P.N."/>
            <person name="Figueroa M."/>
        </authorList>
    </citation>
    <scope>NUCLEOTIDE SEQUENCE [LARGE SCALE GENOMIC DNA]</scope>
    <source>
        <strain evidence="2">21-0</strain>
        <strain evidence="3 5">Ug99</strain>
    </source>
</reference>
<evidence type="ECO:0000256" key="1">
    <source>
        <dbReference type="SAM" id="SignalP"/>
    </source>
</evidence>
<evidence type="ECO:0000313" key="2">
    <source>
        <dbReference type="EMBL" id="KAA1112872.1"/>
    </source>
</evidence>
<keyword evidence="3" id="KW-0808">Transferase</keyword>
<keyword evidence="1" id="KW-0732">Signal</keyword>
<name>A0A5B0SD24_PUCGR</name>
<accession>A0A5B0SD24</accession>
<protein>
    <submittedName>
        <fullName evidence="3">Serine/threonine-protein kinase</fullName>
    </submittedName>
</protein>
<dbReference type="GO" id="GO:0016301">
    <property type="term" value="F:kinase activity"/>
    <property type="evidence" value="ECO:0007669"/>
    <property type="project" value="UniProtKB-KW"/>
</dbReference>
<dbReference type="AlphaFoldDB" id="A0A5B0SD24"/>
<evidence type="ECO:0000313" key="3">
    <source>
        <dbReference type="EMBL" id="KAA1135720.1"/>
    </source>
</evidence>
<proteinExistence type="predicted"/>
<evidence type="ECO:0000313" key="5">
    <source>
        <dbReference type="Proteomes" id="UP000325313"/>
    </source>
</evidence>